<feature type="signal peptide" evidence="2">
    <location>
        <begin position="1"/>
        <end position="20"/>
    </location>
</feature>
<dbReference type="PANTHER" id="PTHR35186">
    <property type="entry name" value="ANK_REP_REGION DOMAIN-CONTAINING PROTEIN"/>
    <property type="match status" value="1"/>
</dbReference>
<dbReference type="AlphaFoldDB" id="A0A8H6J3E5"/>
<dbReference type="EMBL" id="WIGN01000175">
    <property type="protein sequence ID" value="KAF6805722.1"/>
    <property type="molecule type" value="Genomic_DNA"/>
</dbReference>
<feature type="region of interest" description="Disordered" evidence="1">
    <location>
        <begin position="125"/>
        <end position="156"/>
    </location>
</feature>
<comment type="caution">
    <text evidence="3">The sequence shown here is derived from an EMBL/GenBank/DDBJ whole genome shotgun (WGS) entry which is preliminary data.</text>
</comment>
<evidence type="ECO:0000256" key="1">
    <source>
        <dbReference type="SAM" id="MobiDB-lite"/>
    </source>
</evidence>
<dbReference type="Proteomes" id="UP000652219">
    <property type="component" value="Unassembled WGS sequence"/>
</dbReference>
<feature type="chain" id="PRO_5034213290" evidence="2">
    <location>
        <begin position="21"/>
        <end position="156"/>
    </location>
</feature>
<evidence type="ECO:0000313" key="3">
    <source>
        <dbReference type="EMBL" id="KAF6805722.1"/>
    </source>
</evidence>
<evidence type="ECO:0000256" key="2">
    <source>
        <dbReference type="SAM" id="SignalP"/>
    </source>
</evidence>
<dbReference type="PANTHER" id="PTHR35186:SF4">
    <property type="entry name" value="PRION-INHIBITION AND PROPAGATION HELO DOMAIN-CONTAINING PROTEIN"/>
    <property type="match status" value="1"/>
</dbReference>
<name>A0A8H6J3E5_9PEZI</name>
<organism evidence="3 4">
    <name type="scientific">Colletotrichum sojae</name>
    <dbReference type="NCBI Taxonomy" id="2175907"/>
    <lineage>
        <taxon>Eukaryota</taxon>
        <taxon>Fungi</taxon>
        <taxon>Dikarya</taxon>
        <taxon>Ascomycota</taxon>
        <taxon>Pezizomycotina</taxon>
        <taxon>Sordariomycetes</taxon>
        <taxon>Hypocreomycetidae</taxon>
        <taxon>Glomerellales</taxon>
        <taxon>Glomerellaceae</taxon>
        <taxon>Colletotrichum</taxon>
        <taxon>Colletotrichum orchidearum species complex</taxon>
    </lineage>
</organism>
<reference evidence="3 4" key="1">
    <citation type="journal article" date="2020" name="Phytopathology">
        <title>Genome Sequence Resources of Colletotrichum truncatum, C. plurivorum, C. musicola, and C. sojae: Four Species Pathogenic to Soybean (Glycine max).</title>
        <authorList>
            <person name="Rogerio F."/>
            <person name="Boufleur T.R."/>
            <person name="Ciampi-Guillardi M."/>
            <person name="Sukno S.A."/>
            <person name="Thon M.R."/>
            <person name="Massola Junior N.S."/>
            <person name="Baroncelli R."/>
        </authorList>
    </citation>
    <scope>NUCLEOTIDE SEQUENCE [LARGE SCALE GENOMIC DNA]</scope>
    <source>
        <strain evidence="3 4">LFN0009</strain>
    </source>
</reference>
<accession>A0A8H6J3E5</accession>
<keyword evidence="2" id="KW-0732">Signal</keyword>
<gene>
    <name evidence="3" type="ORF">CSOJ01_09290</name>
</gene>
<proteinExistence type="predicted"/>
<keyword evidence="4" id="KW-1185">Reference proteome</keyword>
<protein>
    <submittedName>
        <fullName evidence="3">Uncharacterized protein</fullName>
    </submittedName>
</protein>
<sequence length="156" mass="17775">MSGFEVAGLALGSIPVIVSALKVYPDGISNMRRWRSYERELRNLGIKLGVEHLELQTLLQNLLVGALPHSRIENMIKDPFGPDWKKDEFHDVLRLRLWRSPELFESVIVDIKLAMDQIQSKLKLDHNGKASPSLSREQTDLLTPPRSNGLMSRHLK</sequence>
<evidence type="ECO:0000313" key="4">
    <source>
        <dbReference type="Proteomes" id="UP000652219"/>
    </source>
</evidence>